<gene>
    <name evidence="1" type="ORF">VFPBJ_04390</name>
    <name evidence="2" type="ORF">VFPFJ_03594</name>
</gene>
<organism evidence="1 3">
    <name type="scientific">Purpureocillium lilacinum</name>
    <name type="common">Paecilomyces lilacinus</name>
    <dbReference type="NCBI Taxonomy" id="33203"/>
    <lineage>
        <taxon>Eukaryota</taxon>
        <taxon>Fungi</taxon>
        <taxon>Dikarya</taxon>
        <taxon>Ascomycota</taxon>
        <taxon>Pezizomycotina</taxon>
        <taxon>Sordariomycetes</taxon>
        <taxon>Hypocreomycetidae</taxon>
        <taxon>Hypocreales</taxon>
        <taxon>Ophiocordycipitaceae</taxon>
        <taxon>Purpureocillium</taxon>
    </lineage>
</organism>
<comment type="caution">
    <text evidence="1">The sequence shown here is derived from an EMBL/GenBank/DDBJ whole genome shotgun (WGS) entry which is preliminary data.</text>
</comment>
<dbReference type="AlphaFoldDB" id="A0A179GV36"/>
<evidence type="ECO:0000313" key="1">
    <source>
        <dbReference type="EMBL" id="OAQ81806.1"/>
    </source>
</evidence>
<accession>A0A179GV36</accession>
<evidence type="ECO:0000313" key="2">
    <source>
        <dbReference type="EMBL" id="OAQ91854.1"/>
    </source>
</evidence>
<name>A0A179GV36_PURLI</name>
<proteinExistence type="predicted"/>
<reference evidence="1 3" key="1">
    <citation type="submission" date="2016-01" db="EMBL/GenBank/DDBJ databases">
        <title>Biosynthesis of antibiotic leucinostatins and their inhibition on Phytophthora in bio-control Purpureocillium lilacinum.</title>
        <authorList>
            <person name="Wang G."/>
            <person name="Liu Z."/>
            <person name="Lin R."/>
            <person name="Li E."/>
            <person name="Mao Z."/>
            <person name="Ling J."/>
            <person name="Yin W."/>
            <person name="Xie B."/>
        </authorList>
    </citation>
    <scope>NUCLEOTIDE SEQUENCE [LARGE SCALE GENOMIC DNA]</scope>
    <source>
        <strain evidence="1">PLBJ-1</strain>
        <strain evidence="2">PLFJ-1</strain>
    </source>
</reference>
<protein>
    <submittedName>
        <fullName evidence="1">Uncharacterized protein</fullName>
    </submittedName>
</protein>
<evidence type="ECO:0000313" key="3">
    <source>
        <dbReference type="Proteomes" id="UP000078240"/>
    </source>
</evidence>
<dbReference type="EMBL" id="LSBI01000003">
    <property type="protein sequence ID" value="OAQ91854.1"/>
    <property type="molecule type" value="Genomic_DNA"/>
</dbReference>
<dbReference type="EMBL" id="LSBH01000003">
    <property type="protein sequence ID" value="OAQ81806.1"/>
    <property type="molecule type" value="Genomic_DNA"/>
</dbReference>
<dbReference type="Proteomes" id="UP000078340">
    <property type="component" value="Unassembled WGS sequence"/>
</dbReference>
<dbReference type="Proteomes" id="UP000078240">
    <property type="component" value="Unassembled WGS sequence"/>
</dbReference>
<sequence>MISRPVKLPAVAVGRQRATMVTWTLYLRMPNVTDGIELVAKANLLADDPGPHRAE</sequence>